<evidence type="ECO:0000313" key="5">
    <source>
        <dbReference type="Proteomes" id="UP000265882"/>
    </source>
</evidence>
<dbReference type="InterPro" id="IPR054612">
    <property type="entry name" value="Phage_capsid-like_C"/>
</dbReference>
<dbReference type="AlphaFoldDB" id="A0A3A4P1R8"/>
<name>A0A3A4P1R8_ABYX5</name>
<comment type="subcellular location">
    <subcellularLocation>
        <location evidence="1">Virion</location>
    </subcellularLocation>
</comment>
<protein>
    <submittedName>
        <fullName evidence="4">Phage major capsid protein</fullName>
    </submittedName>
</protein>
<dbReference type="InterPro" id="IPR024455">
    <property type="entry name" value="Phage_capsid"/>
</dbReference>
<dbReference type="SUPFAM" id="SSF56563">
    <property type="entry name" value="Major capsid protein gp5"/>
    <property type="match status" value="1"/>
</dbReference>
<feature type="domain" description="Phage capsid-like C-terminal" evidence="3">
    <location>
        <begin position="189"/>
        <end position="484"/>
    </location>
</feature>
<reference evidence="4 5" key="1">
    <citation type="journal article" date="2017" name="ISME J.">
        <title>Energy and carbon metabolisms in a deep terrestrial subsurface fluid microbial community.</title>
        <authorList>
            <person name="Momper L."/>
            <person name="Jungbluth S.P."/>
            <person name="Lee M.D."/>
            <person name="Amend J.P."/>
        </authorList>
    </citation>
    <scope>NUCLEOTIDE SEQUENCE [LARGE SCALE GENOMIC DNA]</scope>
    <source>
        <strain evidence="4">SURF_5</strain>
    </source>
</reference>
<dbReference type="NCBIfam" id="TIGR01554">
    <property type="entry name" value="major_cap_HK97"/>
    <property type="match status" value="1"/>
</dbReference>
<feature type="compositionally biased region" description="Basic residues" evidence="2">
    <location>
        <begin position="52"/>
        <end position="64"/>
    </location>
</feature>
<proteinExistence type="predicted"/>
<sequence length="495" mass="54274">MGPMVAMGTVPRITGRVFQRSFGAVPIATRHANQSSDIHCPQNKLIGAGSRPPHKTTTTKRRKHMTDVQTKPDHELLQLVRAIKEKVDAGAQRKLIDTMIEDALSRQRTAVRERSLRKVEFSTDAESHRFARPNLSPELQRRADDIYLVSKLLRRDPRSLKMWGEFSQDASALRKAMDTATADEGLEWIPTGFSAELIQKVKLALKVAALHARIVMPMNPFKLPIDGADATAYLAAESTSDTATKFTASTPGTKNVTFDAVKLACRVLVSTELEEDSVVAILPLLRDKIVQALAEAQENATINGDTAGTHQDSDVTGANDTRKAWDGYRKLALASAKVDLATFNITDLRAVRAAMGKYGVNPNNLAWIAGISVFNKMLNLSEVLTVDKYGANATILSGELAKLDGIPVIVSEFIREDLNDSGVYDGITTTDTVLPLVYRPAFLYGDRRSITLRVSQELYMETDQDVAIATQRLDFQPVQDAAAEPIIGLGYNITA</sequence>
<evidence type="ECO:0000313" key="4">
    <source>
        <dbReference type="EMBL" id="RJP24765.1"/>
    </source>
</evidence>
<organism evidence="4 5">
    <name type="scientific">Abyssobacteria bacterium (strain SURF_5)</name>
    <dbReference type="NCBI Taxonomy" id="2093360"/>
    <lineage>
        <taxon>Bacteria</taxon>
        <taxon>Pseudomonadati</taxon>
        <taxon>Candidatus Hydrogenedentota</taxon>
        <taxon>Candidatus Abyssobacteria</taxon>
    </lineage>
</organism>
<dbReference type="Proteomes" id="UP000265882">
    <property type="component" value="Unassembled WGS sequence"/>
</dbReference>
<dbReference type="EMBL" id="QZKU01000031">
    <property type="protein sequence ID" value="RJP24765.1"/>
    <property type="molecule type" value="Genomic_DNA"/>
</dbReference>
<evidence type="ECO:0000256" key="2">
    <source>
        <dbReference type="SAM" id="MobiDB-lite"/>
    </source>
</evidence>
<accession>A0A3A4P1R8</accession>
<evidence type="ECO:0000256" key="1">
    <source>
        <dbReference type="ARBA" id="ARBA00004328"/>
    </source>
</evidence>
<gene>
    <name evidence="4" type="ORF">C4520_03535</name>
</gene>
<dbReference type="Pfam" id="PF05065">
    <property type="entry name" value="Phage_capsid"/>
    <property type="match status" value="1"/>
</dbReference>
<comment type="caution">
    <text evidence="4">The sequence shown here is derived from an EMBL/GenBank/DDBJ whole genome shotgun (WGS) entry which is preliminary data.</text>
</comment>
<feature type="region of interest" description="Disordered" evidence="2">
    <location>
        <begin position="43"/>
        <end position="69"/>
    </location>
</feature>
<evidence type="ECO:0000259" key="3">
    <source>
        <dbReference type="Pfam" id="PF05065"/>
    </source>
</evidence>